<dbReference type="AlphaFoldDB" id="A0A5A8CXP1"/>
<dbReference type="GO" id="GO:0016787">
    <property type="term" value="F:hydrolase activity"/>
    <property type="evidence" value="ECO:0007669"/>
    <property type="project" value="InterPro"/>
</dbReference>
<dbReference type="OMA" id="IGAFGPW"/>
<dbReference type="Pfam" id="PF03283">
    <property type="entry name" value="PAE"/>
    <property type="match status" value="1"/>
</dbReference>
<dbReference type="PANTHER" id="PTHR21562">
    <property type="entry name" value="NOTUM-RELATED"/>
    <property type="match status" value="1"/>
</dbReference>
<protein>
    <recommendedName>
        <fullName evidence="4">Pectin acetylesterase</fullName>
    </recommendedName>
</protein>
<proteinExistence type="predicted"/>
<keyword evidence="1" id="KW-0732">Signal</keyword>
<keyword evidence="3" id="KW-1185">Reference proteome</keyword>
<accession>A0A5A8CXP1</accession>
<evidence type="ECO:0008006" key="4">
    <source>
        <dbReference type="Google" id="ProtNLM"/>
    </source>
</evidence>
<evidence type="ECO:0000313" key="2">
    <source>
        <dbReference type="EMBL" id="KAA0157304.1"/>
    </source>
</evidence>
<gene>
    <name evidence="2" type="ORF">FNF29_00656</name>
</gene>
<feature type="signal peptide" evidence="1">
    <location>
        <begin position="1"/>
        <end position="18"/>
    </location>
</feature>
<evidence type="ECO:0000313" key="3">
    <source>
        <dbReference type="Proteomes" id="UP000323011"/>
    </source>
</evidence>
<feature type="chain" id="PRO_5022685519" description="Pectin acetylesterase" evidence="1">
    <location>
        <begin position="19"/>
        <end position="387"/>
    </location>
</feature>
<organism evidence="2 3">
    <name type="scientific">Cafeteria roenbergensis</name>
    <name type="common">Marine flagellate</name>
    <dbReference type="NCBI Taxonomy" id="33653"/>
    <lineage>
        <taxon>Eukaryota</taxon>
        <taxon>Sar</taxon>
        <taxon>Stramenopiles</taxon>
        <taxon>Bigyra</taxon>
        <taxon>Opalozoa</taxon>
        <taxon>Bicosoecida</taxon>
        <taxon>Cafeteriaceae</taxon>
        <taxon>Cafeteria</taxon>
    </lineage>
</organism>
<dbReference type="PANTHER" id="PTHR21562:SF122">
    <property type="entry name" value="PALMITOLEOYL-PROTEIN CARBOXYLESTERASE NOTUM"/>
    <property type="match status" value="1"/>
</dbReference>
<name>A0A5A8CXP1_CAFRO</name>
<dbReference type="EMBL" id="VLTN01000002">
    <property type="protein sequence ID" value="KAA0157304.1"/>
    <property type="molecule type" value="Genomic_DNA"/>
</dbReference>
<dbReference type="InterPro" id="IPR004963">
    <property type="entry name" value="PAE/NOTUM"/>
</dbReference>
<comment type="caution">
    <text evidence="2">The sequence shown here is derived from an EMBL/GenBank/DDBJ whole genome shotgun (WGS) entry which is preliminary data.</text>
</comment>
<dbReference type="Proteomes" id="UP000323011">
    <property type="component" value="Unassembled WGS sequence"/>
</dbReference>
<evidence type="ECO:0000256" key="1">
    <source>
        <dbReference type="SAM" id="SignalP"/>
    </source>
</evidence>
<sequence length="387" mass="42073">MIVIRTALVVAAAAAAAASDPAADADDVAPLTLLPKTTLGKCLDGTPSGYYLSPSVTAAARTKWILNLEGGGECASKDRCLSQLNGPLGSSKYFSKTWRMNQFLISRDSKTNPATWDWNMVHLPYCTQDLWMGTRATPSNQSYGLSFAGHYVLDAVVTELLNLPNGLGQATEVILTGESAGGIGVTPNVDWLHDQLGSQAKVTGAPIAGLYFYADPYTGPGHTSSDLADFREAAWPSHAQLWQPFVDQSCLSAHDSVAWPCMLANYSTRFISSQLFFTQSKSDQVVLTAHDWVPGDLKPWADVEQYIQVWQRNMTSALNGLSNQAARRGFFGVDCFIHTTFSPQAPLLPFHGKNVSFAAAFDAWYTDNEFVYLQDYGGVFSNPTCPK</sequence>
<reference evidence="2 3" key="1">
    <citation type="submission" date="2019-07" db="EMBL/GenBank/DDBJ databases">
        <title>Genomes of Cafeteria roenbergensis.</title>
        <authorList>
            <person name="Fischer M.G."/>
            <person name="Hackl T."/>
            <person name="Roman M."/>
        </authorList>
    </citation>
    <scope>NUCLEOTIDE SEQUENCE [LARGE SCALE GENOMIC DNA]</scope>
    <source>
        <strain evidence="2 3">BVI</strain>
    </source>
</reference>